<dbReference type="AlphaFoldDB" id="A0A7G8BQG2"/>
<name>A0A7G8BQG2_9BACT</name>
<evidence type="ECO:0000313" key="4">
    <source>
        <dbReference type="Proteomes" id="UP000515312"/>
    </source>
</evidence>
<dbReference type="PANTHER" id="PTHR30344">
    <property type="entry name" value="6-PHOSPHOGLUCONOLACTONASE-RELATED"/>
    <property type="match status" value="1"/>
</dbReference>
<dbReference type="GO" id="GO:0006006">
    <property type="term" value="P:glucose metabolic process"/>
    <property type="evidence" value="ECO:0007669"/>
    <property type="project" value="UniProtKB-KW"/>
</dbReference>
<keyword evidence="4" id="KW-1185">Reference proteome</keyword>
<dbReference type="GO" id="GO:0005829">
    <property type="term" value="C:cytosol"/>
    <property type="evidence" value="ECO:0007669"/>
    <property type="project" value="TreeGrafter"/>
</dbReference>
<dbReference type="InterPro" id="IPR015943">
    <property type="entry name" value="WD40/YVTN_repeat-like_dom_sf"/>
</dbReference>
<dbReference type="PANTHER" id="PTHR30344:SF1">
    <property type="entry name" value="6-PHOSPHOGLUCONOLACTONASE"/>
    <property type="match status" value="1"/>
</dbReference>
<dbReference type="KEGG" id="adin:H7849_03975"/>
<dbReference type="Pfam" id="PF10282">
    <property type="entry name" value="Lactonase"/>
    <property type="match status" value="1"/>
</dbReference>
<evidence type="ECO:0000256" key="1">
    <source>
        <dbReference type="ARBA" id="ARBA00005564"/>
    </source>
</evidence>
<dbReference type="SUPFAM" id="SSF51004">
    <property type="entry name" value="C-terminal (heme d1) domain of cytochrome cd1-nitrite reductase"/>
    <property type="match status" value="1"/>
</dbReference>
<dbReference type="Gene3D" id="2.130.10.10">
    <property type="entry name" value="YVTN repeat-like/Quinoprotein amine dehydrogenase"/>
    <property type="match status" value="1"/>
</dbReference>
<proteinExistence type="inferred from homology"/>
<organism evidence="3 4">
    <name type="scientific">Alloacidobacterium dinghuense</name>
    <dbReference type="NCBI Taxonomy" id="2763107"/>
    <lineage>
        <taxon>Bacteria</taxon>
        <taxon>Pseudomonadati</taxon>
        <taxon>Acidobacteriota</taxon>
        <taxon>Terriglobia</taxon>
        <taxon>Terriglobales</taxon>
        <taxon>Acidobacteriaceae</taxon>
        <taxon>Alloacidobacterium</taxon>
    </lineage>
</organism>
<dbReference type="InterPro" id="IPR011048">
    <property type="entry name" value="Haem_d1_sf"/>
</dbReference>
<keyword evidence="2" id="KW-0119">Carbohydrate metabolism</keyword>
<dbReference type="EMBL" id="CP060394">
    <property type="protein sequence ID" value="QNI34782.1"/>
    <property type="molecule type" value="Genomic_DNA"/>
</dbReference>
<dbReference type="GO" id="GO:0017057">
    <property type="term" value="F:6-phosphogluconolactonase activity"/>
    <property type="evidence" value="ECO:0007669"/>
    <property type="project" value="TreeGrafter"/>
</dbReference>
<keyword evidence="2" id="KW-0313">Glucose metabolism</keyword>
<dbReference type="InterPro" id="IPR019405">
    <property type="entry name" value="Lactonase_7-beta_prop"/>
</dbReference>
<protein>
    <submittedName>
        <fullName evidence="3">Lactonase family protein</fullName>
    </submittedName>
</protein>
<accession>A0A7G8BQG2</accession>
<reference evidence="3 4" key="1">
    <citation type="submission" date="2020-08" db="EMBL/GenBank/DDBJ databases">
        <title>Edaphobacter telluris sp. nov. and Acidobacterium dinghuensis sp. nov., two acidobacteria isolated from forest soil.</title>
        <authorList>
            <person name="Fu J."/>
            <person name="Qiu L."/>
        </authorList>
    </citation>
    <scope>NUCLEOTIDE SEQUENCE [LARGE SCALE GENOMIC DNA]</scope>
    <source>
        <strain evidence="3">4Y35</strain>
    </source>
</reference>
<evidence type="ECO:0000256" key="2">
    <source>
        <dbReference type="ARBA" id="ARBA00022526"/>
    </source>
</evidence>
<sequence length="409" mass="43767">MGNANRSGIWSRRNFIKAAAPVVLGHVSSKRGLAAVAENSRVIAYVGSYTSAVDGGANGEGIYRFDMDAHTGAFTQRKLVAKVPNPSWIVIHPSKKYLYTVNEIVHQESGSVSAFEIEPTTGDLTPLNVVSSEGSGPAHMSLDASGKYAFVANYAGGTIAVLPIVEGGRLGAAIDVHRDLGSVGAKSATNAPPGSFAISGHDAPHAHMIAPDPGNRFVLSVDLGQDRIYVYRFDSNSGKLSPSEAEPFVSFPSGNGPRHFVFHPNGRWIYVLGEESSTIAFFHYDSARGTLTLQQTISSLPERFAGTNFTSEVVISPDGRFLYAANRLHDTIAICAIDSSGRLTLIGEVSTMGDYPRHCTFDPRGDFFYVCNQRSDSITCFQVQRQTGSLSFTGLYTAVGSPSIVAFLS</sequence>
<gene>
    <name evidence="3" type="ORF">H7849_03975</name>
</gene>
<comment type="similarity">
    <text evidence="1">Belongs to the cycloisomerase 2 family.</text>
</comment>
<dbReference type="Proteomes" id="UP000515312">
    <property type="component" value="Chromosome"/>
</dbReference>
<dbReference type="InterPro" id="IPR050282">
    <property type="entry name" value="Cycloisomerase_2"/>
</dbReference>
<evidence type="ECO:0000313" key="3">
    <source>
        <dbReference type="EMBL" id="QNI34782.1"/>
    </source>
</evidence>